<feature type="domain" description="ABC transmembrane type-1" evidence="10">
    <location>
        <begin position="33"/>
        <end position="331"/>
    </location>
</feature>
<dbReference type="Gene3D" id="3.40.50.300">
    <property type="entry name" value="P-loop containing nucleotide triphosphate hydrolases"/>
    <property type="match status" value="1"/>
</dbReference>
<evidence type="ECO:0000256" key="6">
    <source>
        <dbReference type="ARBA" id="ARBA00022989"/>
    </source>
</evidence>
<comment type="caution">
    <text evidence="11">The sequence shown here is derived from an EMBL/GenBank/DDBJ whole genome shotgun (WGS) entry which is preliminary data.</text>
</comment>
<feature type="transmembrane region" description="Helical" evidence="8">
    <location>
        <begin position="73"/>
        <end position="96"/>
    </location>
</feature>
<evidence type="ECO:0000256" key="3">
    <source>
        <dbReference type="ARBA" id="ARBA00022692"/>
    </source>
</evidence>
<name>M2BW51_TREDN</name>
<feature type="transmembrane region" description="Helical" evidence="8">
    <location>
        <begin position="179"/>
        <end position="197"/>
    </location>
</feature>
<evidence type="ECO:0000256" key="5">
    <source>
        <dbReference type="ARBA" id="ARBA00022840"/>
    </source>
</evidence>
<dbReference type="InterPro" id="IPR003593">
    <property type="entry name" value="AAA+_ATPase"/>
</dbReference>
<keyword evidence="2" id="KW-0813">Transport</keyword>
<reference evidence="11" key="1">
    <citation type="submission" date="2012-01" db="EMBL/GenBank/DDBJ databases">
        <title>The Genome Sequence of Treponema denticola H1-T.</title>
        <authorList>
            <consortium name="The Broad Institute Genome Sequencing Platform"/>
            <person name="Earl A."/>
            <person name="Ward D."/>
            <person name="Feldgarden M."/>
            <person name="Gevers D."/>
            <person name="Blanton J.M."/>
            <person name="Fenno C.J."/>
            <person name="Baranova O.V."/>
            <person name="Mathney J."/>
            <person name="Dewhirst F.E."/>
            <person name="Izard J."/>
            <person name="Young S.K."/>
            <person name="Zeng Q."/>
            <person name="Gargeya S."/>
            <person name="Fitzgerald M."/>
            <person name="Haas B."/>
            <person name="Abouelleil A."/>
            <person name="Alvarado L."/>
            <person name="Arachchi H.M."/>
            <person name="Berlin A."/>
            <person name="Chapman S.B."/>
            <person name="Gearin G."/>
            <person name="Goldberg J."/>
            <person name="Griggs A."/>
            <person name="Gujja S."/>
            <person name="Hansen M."/>
            <person name="Heiman D."/>
            <person name="Howarth C."/>
            <person name="Larimer J."/>
            <person name="Lui A."/>
            <person name="MacDonald P.J.P."/>
            <person name="McCowen C."/>
            <person name="Montmayeur A."/>
            <person name="Murphy C."/>
            <person name="Neiman D."/>
            <person name="Pearson M."/>
            <person name="Priest M."/>
            <person name="Roberts A."/>
            <person name="Saif S."/>
            <person name="Shea T."/>
            <person name="Sisk P."/>
            <person name="Stolte C."/>
            <person name="Sykes S."/>
            <person name="Wortman J."/>
            <person name="Nusbaum C."/>
            <person name="Birren B."/>
        </authorList>
    </citation>
    <scope>NUCLEOTIDE SEQUENCE [LARGE SCALE GENOMIC DNA]</scope>
    <source>
        <strain evidence="11">H1-T</strain>
    </source>
</reference>
<dbReference type="PANTHER" id="PTHR43394:SF1">
    <property type="entry name" value="ATP-BINDING CASSETTE SUB-FAMILY B MEMBER 10, MITOCHONDRIAL"/>
    <property type="match status" value="1"/>
</dbReference>
<dbReference type="InterPro" id="IPR036640">
    <property type="entry name" value="ABC1_TM_sf"/>
</dbReference>
<evidence type="ECO:0000256" key="7">
    <source>
        <dbReference type="ARBA" id="ARBA00023136"/>
    </source>
</evidence>
<dbReference type="SMART" id="SM00382">
    <property type="entry name" value="AAA"/>
    <property type="match status" value="1"/>
</dbReference>
<feature type="transmembrane region" description="Helical" evidence="8">
    <location>
        <begin position="157"/>
        <end position="173"/>
    </location>
</feature>
<dbReference type="InterPro" id="IPR039421">
    <property type="entry name" value="Type_1_exporter"/>
</dbReference>
<dbReference type="FunFam" id="3.40.50.300:FF:000287">
    <property type="entry name" value="Multidrug ABC transporter ATP-binding protein"/>
    <property type="match status" value="1"/>
</dbReference>
<keyword evidence="7 8" id="KW-0472">Membrane</keyword>
<dbReference type="Gene3D" id="1.20.1560.10">
    <property type="entry name" value="ABC transporter type 1, transmembrane domain"/>
    <property type="match status" value="1"/>
</dbReference>
<dbReference type="SUPFAM" id="SSF90123">
    <property type="entry name" value="ABC transporter transmembrane region"/>
    <property type="match status" value="1"/>
</dbReference>
<keyword evidence="6 8" id="KW-1133">Transmembrane helix</keyword>
<keyword evidence="5" id="KW-0067">ATP-binding</keyword>
<gene>
    <name evidence="11" type="ORF">HMPREF9725_00431</name>
</gene>
<dbReference type="CDD" id="cd18547">
    <property type="entry name" value="ABC_6TM_Tm288_like"/>
    <property type="match status" value="1"/>
</dbReference>
<dbReference type="PANTHER" id="PTHR43394">
    <property type="entry name" value="ATP-DEPENDENT PERMEASE MDL1, MITOCHONDRIAL"/>
    <property type="match status" value="1"/>
</dbReference>
<organism evidence="11">
    <name type="scientific">Treponema denticola H1-T</name>
    <dbReference type="NCBI Taxonomy" id="999431"/>
    <lineage>
        <taxon>Bacteria</taxon>
        <taxon>Pseudomonadati</taxon>
        <taxon>Spirochaetota</taxon>
        <taxon>Spirochaetia</taxon>
        <taxon>Spirochaetales</taxon>
        <taxon>Treponemataceae</taxon>
        <taxon>Treponema</taxon>
    </lineage>
</organism>
<accession>M2BW51</accession>
<dbReference type="PROSITE" id="PS50929">
    <property type="entry name" value="ABC_TM1F"/>
    <property type="match status" value="1"/>
</dbReference>
<comment type="subcellular location">
    <subcellularLocation>
        <location evidence="1">Cell membrane</location>
        <topology evidence="1">Multi-pass membrane protein</topology>
    </subcellularLocation>
</comment>
<evidence type="ECO:0000313" key="11">
    <source>
        <dbReference type="EMBL" id="EMB33430.1"/>
    </source>
</evidence>
<sequence>MKPIHTAKPEMKLSMPAVKRLLSYLKQYKTVLAVVTVCILLSAGATASAALFLQVLIDRYIMPLLAQSTPVFSGLLQVLIFMAAIYGTGVLCSWIYNRLMIKVAQRTLKRIRDEMFSKMQRFPLRYFDTHTHGDIMSRYTNDTDTLRQMITQSMPQLVSSMCTIVTVFFAMLYQSVYLTIIVVASIFSILKVIKFVAKKSGFYFVRQQETLGQLNGYVEEMINGQKVIKVFCREEAVKADFHEKNAAWQESASKANSYANIIMPFMNALGYFQYVIVALVGAWFAIAKIPNPTIAGINTLTLGTIASFLTLSRNFTNPISQLSNQLNSVINAVAGASRIFALMDEEPEEDAGTVTLVNAREEAGTLTEAAEHTGVWAWKEIHEDGSITLTRLTGKVIFEHVDFGYSPDKKVLKDINLFAERGQKVAFVGATGAGKTTITNLINRFYDINKGTITYDGIPITRIKKEDLRRSLGIVLQEVNLFTGTIMENIRFGNLDATDEQCIEAAKLANAHNFITMLPHGYDTVIEGNKNSLSQGQRQLLSIARAAVSDPPVMILDEATSSIDTRTEALIQKGMDSLMEGRTVFVIAHRLSTVMNSDVIMVLDHGEIIERGTHESLIAKKGVYYRLYTGAFELD</sequence>
<dbReference type="Pfam" id="PF00664">
    <property type="entry name" value="ABC_membrane"/>
    <property type="match status" value="1"/>
</dbReference>
<dbReference type="EMBL" id="AGDW01000007">
    <property type="protein sequence ID" value="EMB33430.1"/>
    <property type="molecule type" value="Genomic_DNA"/>
</dbReference>
<evidence type="ECO:0000256" key="8">
    <source>
        <dbReference type="SAM" id="Phobius"/>
    </source>
</evidence>
<dbReference type="CDD" id="cd03254">
    <property type="entry name" value="ABCC_Glucan_exporter_like"/>
    <property type="match status" value="1"/>
</dbReference>
<proteinExistence type="predicted"/>
<dbReference type="Pfam" id="PF00005">
    <property type="entry name" value="ABC_tran"/>
    <property type="match status" value="1"/>
</dbReference>
<dbReference type="PROSITE" id="PS50893">
    <property type="entry name" value="ABC_TRANSPORTER_2"/>
    <property type="match status" value="1"/>
</dbReference>
<protein>
    <recommendedName>
        <fullName evidence="12">ABC transporter ATP-binding protein</fullName>
    </recommendedName>
</protein>
<dbReference type="GO" id="GO:0005524">
    <property type="term" value="F:ATP binding"/>
    <property type="evidence" value="ECO:0007669"/>
    <property type="project" value="UniProtKB-KW"/>
</dbReference>
<dbReference type="GO" id="GO:0016887">
    <property type="term" value="F:ATP hydrolysis activity"/>
    <property type="evidence" value="ECO:0007669"/>
    <property type="project" value="InterPro"/>
</dbReference>
<dbReference type="PROSITE" id="PS00211">
    <property type="entry name" value="ABC_TRANSPORTER_1"/>
    <property type="match status" value="1"/>
</dbReference>
<dbReference type="InterPro" id="IPR011527">
    <property type="entry name" value="ABC1_TM_dom"/>
</dbReference>
<evidence type="ECO:0000256" key="1">
    <source>
        <dbReference type="ARBA" id="ARBA00004651"/>
    </source>
</evidence>
<dbReference type="GO" id="GO:0005886">
    <property type="term" value="C:plasma membrane"/>
    <property type="evidence" value="ECO:0007669"/>
    <property type="project" value="UniProtKB-SubCell"/>
</dbReference>
<dbReference type="HOGENOM" id="CLU_000604_84_9_12"/>
<evidence type="ECO:0000256" key="4">
    <source>
        <dbReference type="ARBA" id="ARBA00022741"/>
    </source>
</evidence>
<dbReference type="PATRIC" id="fig|999431.4.peg.447"/>
<dbReference type="InterPro" id="IPR003439">
    <property type="entry name" value="ABC_transporter-like_ATP-bd"/>
</dbReference>
<feature type="transmembrane region" description="Helical" evidence="8">
    <location>
        <begin position="268"/>
        <end position="287"/>
    </location>
</feature>
<evidence type="ECO:0000259" key="10">
    <source>
        <dbReference type="PROSITE" id="PS50929"/>
    </source>
</evidence>
<dbReference type="Proteomes" id="UP000011708">
    <property type="component" value="Chromosome"/>
</dbReference>
<dbReference type="RefSeq" id="WP_002687303.1">
    <property type="nucleotide sequence ID" value="NZ_CM001794.1"/>
</dbReference>
<evidence type="ECO:0000259" key="9">
    <source>
        <dbReference type="PROSITE" id="PS50893"/>
    </source>
</evidence>
<dbReference type="GO" id="GO:0015421">
    <property type="term" value="F:ABC-type oligopeptide transporter activity"/>
    <property type="evidence" value="ECO:0007669"/>
    <property type="project" value="TreeGrafter"/>
</dbReference>
<dbReference type="InterPro" id="IPR027417">
    <property type="entry name" value="P-loop_NTPase"/>
</dbReference>
<evidence type="ECO:0008006" key="12">
    <source>
        <dbReference type="Google" id="ProtNLM"/>
    </source>
</evidence>
<keyword evidence="3 8" id="KW-0812">Transmembrane</keyword>
<dbReference type="AlphaFoldDB" id="M2BW51"/>
<feature type="domain" description="ABC transporter" evidence="9">
    <location>
        <begin position="396"/>
        <end position="630"/>
    </location>
</feature>
<evidence type="ECO:0000256" key="2">
    <source>
        <dbReference type="ARBA" id="ARBA00022448"/>
    </source>
</evidence>
<keyword evidence="4" id="KW-0547">Nucleotide-binding</keyword>
<dbReference type="InterPro" id="IPR017871">
    <property type="entry name" value="ABC_transporter-like_CS"/>
</dbReference>
<dbReference type="SUPFAM" id="SSF52540">
    <property type="entry name" value="P-loop containing nucleoside triphosphate hydrolases"/>
    <property type="match status" value="1"/>
</dbReference>